<comment type="caution">
    <text evidence="1">The sequence shown here is derived from an EMBL/GenBank/DDBJ whole genome shotgun (WGS) entry which is preliminary data.</text>
</comment>
<gene>
    <name evidence="1" type="ORF">D5086_006722</name>
</gene>
<proteinExistence type="predicted"/>
<evidence type="ECO:0000313" key="2">
    <source>
        <dbReference type="Proteomes" id="UP000309997"/>
    </source>
</evidence>
<dbReference type="Proteomes" id="UP000309997">
    <property type="component" value="Unassembled WGS sequence"/>
</dbReference>
<keyword evidence="2" id="KW-1185">Reference proteome</keyword>
<evidence type="ECO:0000313" key="1">
    <source>
        <dbReference type="EMBL" id="KAL3598804.1"/>
    </source>
</evidence>
<accession>A0ACC4CLG2</accession>
<name>A0ACC4CLG2_POPAL</name>
<sequence length="106" mass="12059">MERQAISLVSTETVIPEKSWIDGGNLGFQKVFVYKEQSQSFVKPKLSKQLLTELQIAVEDGAVEVGDPMASQCVQRRWIAVKARDLHFEERWADSSRLGHILVFIL</sequence>
<organism evidence="1 2">
    <name type="scientific">Populus alba</name>
    <name type="common">White poplar</name>
    <dbReference type="NCBI Taxonomy" id="43335"/>
    <lineage>
        <taxon>Eukaryota</taxon>
        <taxon>Viridiplantae</taxon>
        <taxon>Streptophyta</taxon>
        <taxon>Embryophyta</taxon>
        <taxon>Tracheophyta</taxon>
        <taxon>Spermatophyta</taxon>
        <taxon>Magnoliopsida</taxon>
        <taxon>eudicotyledons</taxon>
        <taxon>Gunneridae</taxon>
        <taxon>Pentapetalae</taxon>
        <taxon>rosids</taxon>
        <taxon>fabids</taxon>
        <taxon>Malpighiales</taxon>
        <taxon>Salicaceae</taxon>
        <taxon>Saliceae</taxon>
        <taxon>Populus</taxon>
    </lineage>
</organism>
<dbReference type="EMBL" id="RCHU02000003">
    <property type="protein sequence ID" value="KAL3598804.1"/>
    <property type="molecule type" value="Genomic_DNA"/>
</dbReference>
<protein>
    <submittedName>
        <fullName evidence="1">Uncharacterized protein</fullName>
    </submittedName>
</protein>
<reference evidence="1 2" key="1">
    <citation type="journal article" date="2024" name="Plant Biotechnol. J.">
        <title>Genome and CRISPR/Cas9 system of a widespread forest tree (Populus alba) in the world.</title>
        <authorList>
            <person name="Liu Y.J."/>
            <person name="Jiang P.F."/>
            <person name="Han X.M."/>
            <person name="Li X.Y."/>
            <person name="Wang H.M."/>
            <person name="Wang Y.J."/>
            <person name="Wang X.X."/>
            <person name="Zeng Q.Y."/>
        </authorList>
    </citation>
    <scope>NUCLEOTIDE SEQUENCE [LARGE SCALE GENOMIC DNA]</scope>
    <source>
        <strain evidence="2">cv. PAL-ZL1</strain>
    </source>
</reference>